<proteinExistence type="predicted"/>
<comment type="caution">
    <text evidence="1">The sequence shown here is derived from an EMBL/GenBank/DDBJ whole genome shotgun (WGS) entry which is preliminary data.</text>
</comment>
<dbReference type="AlphaFoldDB" id="A0A0F9N7K3"/>
<gene>
    <name evidence="1" type="ORF">LCGC14_1062950</name>
</gene>
<sequence length="181" mass="20932">MVKETGIISSGNHPKLILSGEKTMTRRTSGLDKVNAAPDKWIAVRRDQMIGIPLDTFIFHNKEDRMGDGESIRELIKCPYGQVGDRLWVRETWAYAPWQDDLPPRELSEESGLLAYKACPEDINYCLAGKWRPSIFMPRWASRITLEITEVRVERVQEITNGDARWEVNLWVWVISFKVVK</sequence>
<name>A0A0F9N7K3_9ZZZZ</name>
<protein>
    <submittedName>
        <fullName evidence="1">Uncharacterized protein</fullName>
    </submittedName>
</protein>
<evidence type="ECO:0000313" key="1">
    <source>
        <dbReference type="EMBL" id="KKN07842.1"/>
    </source>
</evidence>
<reference evidence="1" key="1">
    <citation type="journal article" date="2015" name="Nature">
        <title>Complex archaea that bridge the gap between prokaryotes and eukaryotes.</title>
        <authorList>
            <person name="Spang A."/>
            <person name="Saw J.H."/>
            <person name="Jorgensen S.L."/>
            <person name="Zaremba-Niedzwiedzka K."/>
            <person name="Martijn J."/>
            <person name="Lind A.E."/>
            <person name="van Eijk R."/>
            <person name="Schleper C."/>
            <person name="Guy L."/>
            <person name="Ettema T.J."/>
        </authorList>
    </citation>
    <scope>NUCLEOTIDE SEQUENCE</scope>
</reference>
<dbReference type="EMBL" id="LAZR01004521">
    <property type="protein sequence ID" value="KKN07842.1"/>
    <property type="molecule type" value="Genomic_DNA"/>
</dbReference>
<organism evidence="1">
    <name type="scientific">marine sediment metagenome</name>
    <dbReference type="NCBI Taxonomy" id="412755"/>
    <lineage>
        <taxon>unclassified sequences</taxon>
        <taxon>metagenomes</taxon>
        <taxon>ecological metagenomes</taxon>
    </lineage>
</organism>
<accession>A0A0F9N7K3</accession>